<dbReference type="CDD" id="cd20071">
    <property type="entry name" value="SET_SMYD"/>
    <property type="match status" value="1"/>
</dbReference>
<feature type="domain" description="SET" evidence="5">
    <location>
        <begin position="45"/>
        <end position="285"/>
    </location>
</feature>
<accession>A0ABN7AKD5</accession>
<evidence type="ECO:0000256" key="3">
    <source>
        <dbReference type="ARBA" id="ARBA00022833"/>
    </source>
</evidence>
<dbReference type="Gene3D" id="6.10.140.2220">
    <property type="match status" value="2"/>
</dbReference>
<dbReference type="Pfam" id="PF01753">
    <property type="entry name" value="zf-MYND"/>
    <property type="match status" value="1"/>
</dbReference>
<dbReference type="Gene3D" id="2.170.270.10">
    <property type="entry name" value="SET domain"/>
    <property type="match status" value="1"/>
</dbReference>
<organism evidence="7 8">
    <name type="scientific">Nesidiocoris tenuis</name>
    <dbReference type="NCBI Taxonomy" id="355587"/>
    <lineage>
        <taxon>Eukaryota</taxon>
        <taxon>Metazoa</taxon>
        <taxon>Ecdysozoa</taxon>
        <taxon>Arthropoda</taxon>
        <taxon>Hexapoda</taxon>
        <taxon>Insecta</taxon>
        <taxon>Pterygota</taxon>
        <taxon>Neoptera</taxon>
        <taxon>Paraneoptera</taxon>
        <taxon>Hemiptera</taxon>
        <taxon>Heteroptera</taxon>
        <taxon>Panheteroptera</taxon>
        <taxon>Cimicomorpha</taxon>
        <taxon>Miridae</taxon>
        <taxon>Dicyphina</taxon>
        <taxon>Nesidiocoris</taxon>
    </lineage>
</organism>
<dbReference type="PANTHER" id="PTHR46455:SF4">
    <property type="entry name" value="GH11294P"/>
    <property type="match status" value="1"/>
</dbReference>
<dbReference type="InterPro" id="IPR002893">
    <property type="entry name" value="Znf_MYND"/>
</dbReference>
<dbReference type="EMBL" id="AP028911">
    <property type="protein sequence ID" value="BES92705.1"/>
    <property type="molecule type" value="Genomic_DNA"/>
</dbReference>
<dbReference type="Proteomes" id="UP001307889">
    <property type="component" value="Chromosome 3"/>
</dbReference>
<dbReference type="Pfam" id="PF00856">
    <property type="entry name" value="SET"/>
    <property type="match status" value="1"/>
</dbReference>
<dbReference type="InterPro" id="IPR046341">
    <property type="entry name" value="SET_dom_sf"/>
</dbReference>
<proteinExistence type="predicted"/>
<evidence type="ECO:0000256" key="2">
    <source>
        <dbReference type="ARBA" id="ARBA00022771"/>
    </source>
</evidence>
<sequence>MGSKEIHESLCLVCTQPASSRCSSCRAASYCSKEHQKQHWKTHKNQCIPYQVKEDKKLGRFLVASRDIQRGDVILKEHPLLSGPPHSTGPVCLGCNVLLTSVETSVPCPRCGWPLCSLPCADNPLHKPECEWAIEKKKDKVRISQFATPHPTYALITPIRALFLKEQDPTSWERLSGLESHCEQRKLDKKYEQDRFAVASALRRFYKLENEFSEEEIVRICGIIQINGHEVPLSEPAYISVYWVCSLLEHSCLPNCSKTFTDSGQVLIRAAVDIPKGSHISISYTDPLWSTPARRQHLILTKYFSCCCLRCVDPTENGSYFSGVRCPAKKCGGIVLPKCFIKDYETYACLKCGQKMTAKQAAGICSKVAQELLSLKKGDVASYTTALHRVKNLVGENYCQVVEAKLTLAQMIGQSTAKGLAEVDDDTLSMKENLCRQLISLSDGLFRAENRIRGVLFFELHAAVAEHARRLVNKKSSNAFVLQAQLLESGGYLERVLFFLKYEPKVLPEGIIYDQAVENLKDLQKLYQTMGITSPTT</sequence>
<gene>
    <name evidence="7" type="ORF">NTJ_05514</name>
</gene>
<evidence type="ECO:0000256" key="4">
    <source>
        <dbReference type="PROSITE-ProRule" id="PRU00134"/>
    </source>
</evidence>
<dbReference type="InterPro" id="IPR001214">
    <property type="entry name" value="SET_dom"/>
</dbReference>
<reference evidence="7 8" key="1">
    <citation type="submission" date="2023-09" db="EMBL/GenBank/DDBJ databases">
        <title>Nesidiocoris tenuis whole genome shotgun sequence.</title>
        <authorList>
            <person name="Shibata T."/>
            <person name="Shimoda M."/>
            <person name="Kobayashi T."/>
            <person name="Uehara T."/>
        </authorList>
    </citation>
    <scope>NUCLEOTIDE SEQUENCE [LARGE SCALE GENOMIC DNA]</scope>
    <source>
        <strain evidence="7 8">Japan</strain>
    </source>
</reference>
<evidence type="ECO:0000313" key="8">
    <source>
        <dbReference type="Proteomes" id="UP001307889"/>
    </source>
</evidence>
<dbReference type="InterPro" id="IPR053010">
    <property type="entry name" value="SET_SmydA-8"/>
</dbReference>
<evidence type="ECO:0000313" key="7">
    <source>
        <dbReference type="EMBL" id="BES92705.1"/>
    </source>
</evidence>
<dbReference type="SUPFAM" id="SSF82199">
    <property type="entry name" value="SET domain"/>
    <property type="match status" value="1"/>
</dbReference>
<keyword evidence="3" id="KW-0862">Zinc</keyword>
<evidence type="ECO:0000259" key="6">
    <source>
        <dbReference type="PROSITE" id="PS50865"/>
    </source>
</evidence>
<keyword evidence="1" id="KW-0479">Metal-binding</keyword>
<evidence type="ECO:0000259" key="5">
    <source>
        <dbReference type="PROSITE" id="PS50280"/>
    </source>
</evidence>
<dbReference type="PROSITE" id="PS50280">
    <property type="entry name" value="SET"/>
    <property type="match status" value="1"/>
</dbReference>
<name>A0ABN7AKD5_9HEMI</name>
<keyword evidence="2 4" id="KW-0863">Zinc-finger</keyword>
<dbReference type="PANTHER" id="PTHR46455">
    <property type="entry name" value="SET AND MYND DOMAIN CONTAINING, ARTHROPOD-SPECIFIC, MEMBER 4, ISOFORM A"/>
    <property type="match status" value="1"/>
</dbReference>
<evidence type="ECO:0000256" key="1">
    <source>
        <dbReference type="ARBA" id="ARBA00022723"/>
    </source>
</evidence>
<dbReference type="Gene3D" id="1.10.220.160">
    <property type="match status" value="1"/>
</dbReference>
<dbReference type="SMART" id="SM00317">
    <property type="entry name" value="SET"/>
    <property type="match status" value="1"/>
</dbReference>
<feature type="domain" description="MYND-type" evidence="6">
    <location>
        <begin position="11"/>
        <end position="47"/>
    </location>
</feature>
<protein>
    <submittedName>
        <fullName evidence="7">MYND finger</fullName>
    </submittedName>
</protein>
<dbReference type="PROSITE" id="PS50865">
    <property type="entry name" value="ZF_MYND_2"/>
    <property type="match status" value="1"/>
</dbReference>
<keyword evidence="8" id="KW-1185">Reference proteome</keyword>